<dbReference type="Proteomes" id="UP000230233">
    <property type="component" value="Chromosome X"/>
</dbReference>
<comment type="caution">
    <text evidence="1">The sequence shown here is derived from an EMBL/GenBank/DDBJ whole genome shotgun (WGS) entry which is preliminary data.</text>
</comment>
<organism evidence="1 2">
    <name type="scientific">Caenorhabditis nigoni</name>
    <dbReference type="NCBI Taxonomy" id="1611254"/>
    <lineage>
        <taxon>Eukaryota</taxon>
        <taxon>Metazoa</taxon>
        <taxon>Ecdysozoa</taxon>
        <taxon>Nematoda</taxon>
        <taxon>Chromadorea</taxon>
        <taxon>Rhabditida</taxon>
        <taxon>Rhabditina</taxon>
        <taxon>Rhabditomorpha</taxon>
        <taxon>Rhabditoidea</taxon>
        <taxon>Rhabditidae</taxon>
        <taxon>Peloderinae</taxon>
        <taxon>Caenorhabditis</taxon>
    </lineage>
</organism>
<dbReference type="AlphaFoldDB" id="A0A2G5SXW8"/>
<keyword evidence="2" id="KW-1185">Reference proteome</keyword>
<sequence length="166" mass="19553">MWPFGFYFQDARLLSQHSLRENQPGAILLKFPQRNREYSKHSSQNVLSMLDFLLGNIVQGWAPYEIVKQLLEIRAHKLCNLFKIFGVDNNHHFGYPFLDCLNSERLEVEGTKIMKESTHLQLLSNFHSRMIVEGRERIESGLQIQDWTRSIALIGYDDRKINQFNQ</sequence>
<accession>A0A2G5SXW8</accession>
<protein>
    <submittedName>
        <fullName evidence="1">Uncharacterized protein</fullName>
    </submittedName>
</protein>
<gene>
    <name evidence="1" type="primary">Cnig_chr_X.g25224</name>
    <name evidence="1" type="ORF">B9Z55_025224</name>
</gene>
<reference evidence="2" key="1">
    <citation type="submission" date="2017-10" db="EMBL/GenBank/DDBJ databases">
        <title>Rapid genome shrinkage in a self-fertile nematode reveals novel sperm competition proteins.</title>
        <authorList>
            <person name="Yin D."/>
            <person name="Schwarz E.M."/>
            <person name="Thomas C.G."/>
            <person name="Felde R.L."/>
            <person name="Korf I.F."/>
            <person name="Cutter A.D."/>
            <person name="Schartner C.M."/>
            <person name="Ralston E.J."/>
            <person name="Meyer B.J."/>
            <person name="Haag E.S."/>
        </authorList>
    </citation>
    <scope>NUCLEOTIDE SEQUENCE [LARGE SCALE GENOMIC DNA]</scope>
    <source>
        <strain evidence="2">JU1422</strain>
    </source>
</reference>
<evidence type="ECO:0000313" key="2">
    <source>
        <dbReference type="Proteomes" id="UP000230233"/>
    </source>
</evidence>
<dbReference type="EMBL" id="PDUG01000006">
    <property type="protein sequence ID" value="PIC19828.1"/>
    <property type="molecule type" value="Genomic_DNA"/>
</dbReference>
<name>A0A2G5SXW8_9PELO</name>
<evidence type="ECO:0000313" key="1">
    <source>
        <dbReference type="EMBL" id="PIC19828.1"/>
    </source>
</evidence>
<proteinExistence type="predicted"/>